<dbReference type="InterPro" id="IPR029069">
    <property type="entry name" value="HotDog_dom_sf"/>
</dbReference>
<comment type="caution">
    <text evidence="1">The sequence shown here is derived from an EMBL/GenBank/DDBJ whole genome shotgun (WGS) entry which is preliminary data.</text>
</comment>
<proteinExistence type="predicted"/>
<evidence type="ECO:0008006" key="3">
    <source>
        <dbReference type="Google" id="ProtNLM"/>
    </source>
</evidence>
<reference evidence="1" key="2">
    <citation type="submission" date="2023-06" db="EMBL/GenBank/DDBJ databases">
        <authorList>
            <consortium name="Lawrence Berkeley National Laboratory"/>
            <person name="Haridas S."/>
            <person name="Hensen N."/>
            <person name="Bonometti L."/>
            <person name="Westerberg I."/>
            <person name="Brannstrom I.O."/>
            <person name="Guillou S."/>
            <person name="Cros-Aarteil S."/>
            <person name="Calhoun S."/>
            <person name="Kuo A."/>
            <person name="Mondo S."/>
            <person name="Pangilinan J."/>
            <person name="Riley R."/>
            <person name="Labutti K."/>
            <person name="Andreopoulos B."/>
            <person name="Lipzen A."/>
            <person name="Chen C."/>
            <person name="Yanf M."/>
            <person name="Daum C."/>
            <person name="Ng V."/>
            <person name="Clum A."/>
            <person name="Steindorff A."/>
            <person name="Ohm R."/>
            <person name="Martin F."/>
            <person name="Silar P."/>
            <person name="Natvig D."/>
            <person name="Lalanne C."/>
            <person name="Gautier V."/>
            <person name="Ament-Velasquez S.L."/>
            <person name="Kruys A."/>
            <person name="Hutchinson M.I."/>
            <person name="Powell A.J."/>
            <person name="Barry K."/>
            <person name="Miller A.N."/>
            <person name="Grigoriev I.V."/>
            <person name="Debuchy R."/>
            <person name="Gladieux P."/>
            <person name="Thoren M.H."/>
            <person name="Johannesson H."/>
        </authorList>
    </citation>
    <scope>NUCLEOTIDE SEQUENCE</scope>
    <source>
        <strain evidence="1">CBS 314.62</strain>
    </source>
</reference>
<dbReference type="InterPro" id="IPR052741">
    <property type="entry name" value="Mitochondrial_HTD2"/>
</dbReference>
<dbReference type="EMBL" id="JAULSO010000001">
    <property type="protein sequence ID" value="KAK3692059.1"/>
    <property type="molecule type" value="Genomic_DNA"/>
</dbReference>
<protein>
    <recommendedName>
        <fullName evidence="3">Hydroxyacyl-thioester dehydratase type 2, mitochondrial</fullName>
    </recommendedName>
</protein>
<dbReference type="SUPFAM" id="SSF54637">
    <property type="entry name" value="Thioesterase/thiol ester dehydrase-isomerase"/>
    <property type="match status" value="1"/>
</dbReference>
<dbReference type="GO" id="GO:0019171">
    <property type="term" value="F:(3R)-hydroxyacyl-[acyl-carrier-protein] dehydratase activity"/>
    <property type="evidence" value="ECO:0007669"/>
    <property type="project" value="TreeGrafter"/>
</dbReference>
<keyword evidence="2" id="KW-1185">Reference proteome</keyword>
<accession>A0AAE0XEV8</accession>
<organism evidence="1 2">
    <name type="scientific">Podospora appendiculata</name>
    <dbReference type="NCBI Taxonomy" id="314037"/>
    <lineage>
        <taxon>Eukaryota</taxon>
        <taxon>Fungi</taxon>
        <taxon>Dikarya</taxon>
        <taxon>Ascomycota</taxon>
        <taxon>Pezizomycotina</taxon>
        <taxon>Sordariomycetes</taxon>
        <taxon>Sordariomycetidae</taxon>
        <taxon>Sordariales</taxon>
        <taxon>Podosporaceae</taxon>
        <taxon>Podospora</taxon>
    </lineage>
</organism>
<dbReference type="GO" id="GO:0005739">
    <property type="term" value="C:mitochondrion"/>
    <property type="evidence" value="ECO:0007669"/>
    <property type="project" value="TreeGrafter"/>
</dbReference>
<dbReference type="AlphaFoldDB" id="A0AAE0XEV8"/>
<dbReference type="PANTHER" id="PTHR28152">
    <property type="entry name" value="HYDROXYACYL-THIOESTER DEHYDRATASE TYPE 2, MITOCHONDRIAL"/>
    <property type="match status" value="1"/>
</dbReference>
<evidence type="ECO:0000313" key="2">
    <source>
        <dbReference type="Proteomes" id="UP001270362"/>
    </source>
</evidence>
<dbReference type="PANTHER" id="PTHR28152:SF1">
    <property type="entry name" value="HYDROXYACYL-THIOESTER DEHYDRATASE TYPE 2, MITOCHONDRIAL"/>
    <property type="match status" value="1"/>
</dbReference>
<name>A0AAE0XEV8_9PEZI</name>
<feature type="non-terminal residue" evidence="1">
    <location>
        <position position="393"/>
    </location>
</feature>
<dbReference type="Proteomes" id="UP001270362">
    <property type="component" value="Unassembled WGS sequence"/>
</dbReference>
<dbReference type="Gene3D" id="3.10.129.10">
    <property type="entry name" value="Hotdog Thioesterase"/>
    <property type="match status" value="1"/>
</dbReference>
<reference evidence="1" key="1">
    <citation type="journal article" date="2023" name="Mol. Phylogenet. Evol.">
        <title>Genome-scale phylogeny and comparative genomics of the fungal order Sordariales.</title>
        <authorList>
            <person name="Hensen N."/>
            <person name="Bonometti L."/>
            <person name="Westerberg I."/>
            <person name="Brannstrom I.O."/>
            <person name="Guillou S."/>
            <person name="Cros-Aarteil S."/>
            <person name="Calhoun S."/>
            <person name="Haridas S."/>
            <person name="Kuo A."/>
            <person name="Mondo S."/>
            <person name="Pangilinan J."/>
            <person name="Riley R."/>
            <person name="LaButti K."/>
            <person name="Andreopoulos B."/>
            <person name="Lipzen A."/>
            <person name="Chen C."/>
            <person name="Yan M."/>
            <person name="Daum C."/>
            <person name="Ng V."/>
            <person name="Clum A."/>
            <person name="Steindorff A."/>
            <person name="Ohm R.A."/>
            <person name="Martin F."/>
            <person name="Silar P."/>
            <person name="Natvig D.O."/>
            <person name="Lalanne C."/>
            <person name="Gautier V."/>
            <person name="Ament-Velasquez S.L."/>
            <person name="Kruys A."/>
            <person name="Hutchinson M.I."/>
            <person name="Powell A.J."/>
            <person name="Barry K."/>
            <person name="Miller A.N."/>
            <person name="Grigoriev I.V."/>
            <person name="Debuchy R."/>
            <person name="Gladieux P."/>
            <person name="Hiltunen Thoren M."/>
            <person name="Johannesson H."/>
        </authorList>
    </citation>
    <scope>NUCLEOTIDE SEQUENCE</scope>
    <source>
        <strain evidence="1">CBS 314.62</strain>
    </source>
</reference>
<evidence type="ECO:0000313" key="1">
    <source>
        <dbReference type="EMBL" id="KAK3692059.1"/>
    </source>
</evidence>
<sequence length="393" mass="43744">MIRTAFAATRPVLCKSATTTTTSAATTPTTKVPGSFRLVRERFARQAPKVIFDTLSPTPSHLLDLALLPHLPPDVSRSTYKDAAQLQHPFALPDHRAAGGPLILPQGHHLVYFPLQEPASSLLPDGTDASQAPGGIYTRRMWAGGSLKFADTYADAFRLDGRRVCCVEVFDKERESAHHDPHFYLTVRRRYGLVDPSRGPDADLSTAEALRFGEKGAILVEETRKLVFLNDTIPSSRPKNDAFCYKHSGRNPPMALTFTVKPDRTLLFHFSALSYNAHAIHFDPEYARLVEGYKAPLVHGPLSLVLIMSALRAVCRSDSPYVTLDTKRQKSVVYIKSVDYRNISPLYVDEELTLFLRRLGPRKGDEEHWLFRIEAPGRRVAVRGSAVLDTVSA</sequence>
<gene>
    <name evidence="1" type="ORF">B0T22DRAFT_374160</name>
</gene>